<feature type="region of interest" description="Disordered" evidence="1">
    <location>
        <begin position="602"/>
        <end position="650"/>
    </location>
</feature>
<dbReference type="AlphaFoldDB" id="A0A158R8X3"/>
<feature type="compositionally biased region" description="Polar residues" evidence="1">
    <location>
        <begin position="450"/>
        <end position="460"/>
    </location>
</feature>
<name>A0A158R8X3_TAEAS</name>
<protein>
    <submittedName>
        <fullName evidence="2">IRS-type PTB domain-containing protein</fullName>
    </submittedName>
</protein>
<accession>A0A158R8X3</accession>
<feature type="region of interest" description="Disordered" evidence="1">
    <location>
        <begin position="343"/>
        <end position="366"/>
    </location>
</feature>
<sequence length="675" mass="73434">LEGAHGCLIDRHHPAGVIQLAAVIGRREEGDETALRKEHVPIFHHLMGTANKVKVVTSKELFHHIPAEYDANASVGICPMTTAWTIRSRLNPATIRRPASLNSLPDLSDNLEIESRPYSGSSTLFISPGDFELWGQNSSDLADSRTYRHRSNISVSFLGSCIRRQYRSSFMLSDDQVIGVTRCETFQPEDAKADVRVNLSLQGPPNRLIVSGHHHSQSAPSLIPNNIEDNRDWACLMLTTDRPRDSELVGYIGSRNYFTNSESGAPYFHRRITPMQKEEEYVFLRTSPAGTNTSLDEELESQAVDGTKEGFIRPGSFTVLMTGAGSDAEPSTERVEKDTCPLLSRHQESRSSAVSPHGHISLSEKEPSFPIIESQSPCTQQISDYLPSTERSESIIHLKRTKSETSLSAQTPTSIVTPWLGSMHPKSSASPPLGAVKAEAEAEAGVGERSTPQVDNTLSLHTDFEEEEEGYDKGSVGTEKEGEKATTVLPTVHHATASKAQSSDETASAPSIPFVNPTNGVAAPFRGVGGLECVSRPHGQVPIKSTILYTSLQMNTTPILRTDTQSISSVPDAIQTGAIDVESEGGKVETLQDLECTELDPIAPLPRKRKRALQQDGEEVEDGMSSQTDDSQTAAGTSTQVSEQDYYAGGSEQSVGEFPLLLNIPLEYSSSRQQG</sequence>
<dbReference type="WBParaSite" id="TASK_0000627601-mRNA-1">
    <property type="protein sequence ID" value="TASK_0000627601-mRNA-1"/>
    <property type="gene ID" value="TASK_0000627601"/>
</dbReference>
<feature type="region of interest" description="Disordered" evidence="1">
    <location>
        <begin position="416"/>
        <end position="512"/>
    </location>
</feature>
<feature type="compositionally biased region" description="Polar residues" evidence="1">
    <location>
        <begin position="498"/>
        <end position="509"/>
    </location>
</feature>
<reference evidence="2" key="1">
    <citation type="submission" date="2016-04" db="UniProtKB">
        <authorList>
            <consortium name="WormBaseParasite"/>
        </authorList>
    </citation>
    <scope>IDENTIFICATION</scope>
</reference>
<evidence type="ECO:0000256" key="1">
    <source>
        <dbReference type="SAM" id="MobiDB-lite"/>
    </source>
</evidence>
<evidence type="ECO:0000313" key="2">
    <source>
        <dbReference type="WBParaSite" id="TASK_0000627601-mRNA-1"/>
    </source>
</evidence>
<organism evidence="2">
    <name type="scientific">Taenia asiatica</name>
    <name type="common">Asian tapeworm</name>
    <dbReference type="NCBI Taxonomy" id="60517"/>
    <lineage>
        <taxon>Eukaryota</taxon>
        <taxon>Metazoa</taxon>
        <taxon>Spiralia</taxon>
        <taxon>Lophotrochozoa</taxon>
        <taxon>Platyhelminthes</taxon>
        <taxon>Cestoda</taxon>
        <taxon>Eucestoda</taxon>
        <taxon>Cyclophyllidea</taxon>
        <taxon>Taeniidae</taxon>
        <taxon>Taenia</taxon>
    </lineage>
</organism>
<proteinExistence type="predicted"/>
<feature type="compositionally biased region" description="Polar residues" evidence="1">
    <location>
        <begin position="624"/>
        <end position="643"/>
    </location>
</feature>